<dbReference type="InterPro" id="IPR014030">
    <property type="entry name" value="Ketoacyl_synth_N"/>
</dbReference>
<dbReference type="Pfam" id="PF00109">
    <property type="entry name" value="ketoacyl-synt"/>
    <property type="match status" value="1"/>
</dbReference>
<gene>
    <name evidence="7" type="ORF">NDR86_12570</name>
</gene>
<dbReference type="Gene3D" id="3.40.47.10">
    <property type="match status" value="2"/>
</dbReference>
<keyword evidence="8" id="KW-1185">Reference proteome</keyword>
<organism evidence="7 8">
    <name type="scientific">Nocardia pulmonis</name>
    <dbReference type="NCBI Taxonomy" id="2951408"/>
    <lineage>
        <taxon>Bacteria</taxon>
        <taxon>Bacillati</taxon>
        <taxon>Actinomycetota</taxon>
        <taxon>Actinomycetes</taxon>
        <taxon>Mycobacteriales</taxon>
        <taxon>Nocardiaceae</taxon>
        <taxon>Nocardia</taxon>
    </lineage>
</organism>
<keyword evidence="4" id="KW-0275">Fatty acid biosynthesis</keyword>
<evidence type="ECO:0000313" key="8">
    <source>
        <dbReference type="Proteomes" id="UP001139157"/>
    </source>
</evidence>
<evidence type="ECO:0000256" key="3">
    <source>
        <dbReference type="ARBA" id="ARBA00022679"/>
    </source>
</evidence>
<keyword evidence="4" id="KW-0443">Lipid metabolism</keyword>
<dbReference type="NCBIfam" id="NF005589">
    <property type="entry name" value="PRK07314.1"/>
    <property type="match status" value="1"/>
</dbReference>
<comment type="pathway">
    <text evidence="1">Lipid metabolism; mycolic acid biosynthesis.</text>
</comment>
<dbReference type="GO" id="GO:0006633">
    <property type="term" value="P:fatty acid biosynthetic process"/>
    <property type="evidence" value="ECO:0007669"/>
    <property type="project" value="UniProtKB-KW"/>
</dbReference>
<dbReference type="PANTHER" id="PTHR11712:SF336">
    <property type="entry name" value="3-OXOACYL-[ACYL-CARRIER-PROTEIN] SYNTHASE, MITOCHONDRIAL"/>
    <property type="match status" value="1"/>
</dbReference>
<evidence type="ECO:0000259" key="6">
    <source>
        <dbReference type="PROSITE" id="PS52004"/>
    </source>
</evidence>
<dbReference type="GO" id="GO:0004315">
    <property type="term" value="F:3-oxoacyl-[acyl-carrier-protein] synthase activity"/>
    <property type="evidence" value="ECO:0007669"/>
    <property type="project" value="UniProtKB-EC"/>
</dbReference>
<evidence type="ECO:0000256" key="1">
    <source>
        <dbReference type="ARBA" id="ARBA00004796"/>
    </source>
</evidence>
<evidence type="ECO:0000256" key="5">
    <source>
        <dbReference type="RuleBase" id="RU003694"/>
    </source>
</evidence>
<dbReference type="CDD" id="cd00834">
    <property type="entry name" value="KAS_I_II"/>
    <property type="match status" value="1"/>
</dbReference>
<dbReference type="InterPro" id="IPR016039">
    <property type="entry name" value="Thiolase-like"/>
</dbReference>
<sequence length="414" mass="42532">MNDIVITGIGAMTPVGNDRETTWRNLLHGNSGIGAITLFDPEAGATGFAGEVKGYDPAQLFDAKRAVRASRFVGFAVAAAREAVRDAGLEVTAANSDRIGVVLNSAVAGFDTIEGATRRLLTEGAVEPRSYFVPYSLANMPACEVAIDLGIHGPVTSSVLACASGLYALIEARRLILSGEADVVVCGGADAPVTPVLMSGLAAMGALSRRNDKPQHASRPFSADRDGMVLGEGAVVLVLESRAHAARRAALPYATFAGGSLTCDGFHVSAPAPEGTYAAAAMTRALAAAEVTAAEVDYLCAHGTSTPANDRIETAAVKRALGEHARTVPMSSPKSTTGHLFAAAGALNAMVCALSIRDGIVPPTINLDVADPDCDLDYVPGLAREITVETAVANAFGFGGQNCAAVFTAAHRAR</sequence>
<keyword evidence="7" id="KW-0012">Acyltransferase</keyword>
<evidence type="ECO:0000256" key="4">
    <source>
        <dbReference type="ARBA" id="ARBA00023160"/>
    </source>
</evidence>
<dbReference type="EMBL" id="JAMRXG010000005">
    <property type="protein sequence ID" value="MCM6774309.1"/>
    <property type="molecule type" value="Genomic_DNA"/>
</dbReference>
<proteinExistence type="inferred from homology"/>
<accession>A0A9X2IX67</accession>
<dbReference type="EC" id="2.3.1.179" evidence="7"/>
<dbReference type="SUPFAM" id="SSF53901">
    <property type="entry name" value="Thiolase-like"/>
    <property type="match status" value="2"/>
</dbReference>
<keyword evidence="3 5" id="KW-0808">Transferase</keyword>
<dbReference type="Pfam" id="PF02801">
    <property type="entry name" value="Ketoacyl-synt_C"/>
    <property type="match status" value="1"/>
</dbReference>
<feature type="domain" description="Ketosynthase family 3 (KS3)" evidence="6">
    <location>
        <begin position="1"/>
        <end position="409"/>
    </location>
</feature>
<name>A0A9X2IX67_9NOCA</name>
<dbReference type="FunFam" id="3.40.47.10:FF:000018">
    <property type="entry name" value="3-oxoacyl-[acyl-carrier-protein] synthase 2"/>
    <property type="match status" value="1"/>
</dbReference>
<dbReference type="InterPro" id="IPR000794">
    <property type="entry name" value="Beta-ketoacyl_synthase"/>
</dbReference>
<reference evidence="7" key="1">
    <citation type="submission" date="2022-06" db="EMBL/GenBank/DDBJ databases">
        <title>Novel species in genus nocardia.</title>
        <authorList>
            <person name="Li F."/>
        </authorList>
    </citation>
    <scope>NUCLEOTIDE SEQUENCE</scope>
    <source>
        <strain evidence="7">CDC141</strain>
    </source>
</reference>
<dbReference type="InterPro" id="IPR020841">
    <property type="entry name" value="PKS_Beta-ketoAc_synthase_dom"/>
</dbReference>
<comment type="similarity">
    <text evidence="2 5">Belongs to the thiolase-like superfamily. Beta-ketoacyl-ACP synthases family.</text>
</comment>
<evidence type="ECO:0000256" key="2">
    <source>
        <dbReference type="ARBA" id="ARBA00008467"/>
    </source>
</evidence>
<dbReference type="InterPro" id="IPR014031">
    <property type="entry name" value="Ketoacyl_synth_C"/>
</dbReference>
<keyword evidence="4" id="KW-0276">Fatty acid metabolism</keyword>
<protein>
    <submittedName>
        <fullName evidence="7">Beta-ketoacyl-ACP synthase II</fullName>
        <ecNumber evidence="7">2.3.1.179</ecNumber>
    </submittedName>
</protein>
<comment type="caution">
    <text evidence="7">The sequence shown here is derived from an EMBL/GenBank/DDBJ whole genome shotgun (WGS) entry which is preliminary data.</text>
</comment>
<dbReference type="PANTHER" id="PTHR11712">
    <property type="entry name" value="POLYKETIDE SYNTHASE-RELATED"/>
    <property type="match status" value="1"/>
</dbReference>
<evidence type="ECO:0000313" key="7">
    <source>
        <dbReference type="EMBL" id="MCM6774309.1"/>
    </source>
</evidence>
<dbReference type="Proteomes" id="UP001139157">
    <property type="component" value="Unassembled WGS sequence"/>
</dbReference>
<dbReference type="RefSeq" id="WP_251911872.1">
    <property type="nucleotide sequence ID" value="NZ_JAMRXG010000005.1"/>
</dbReference>
<dbReference type="PROSITE" id="PS52004">
    <property type="entry name" value="KS3_2"/>
    <property type="match status" value="1"/>
</dbReference>
<dbReference type="AlphaFoldDB" id="A0A9X2IX67"/>
<dbReference type="SMART" id="SM00825">
    <property type="entry name" value="PKS_KS"/>
    <property type="match status" value="1"/>
</dbReference>
<keyword evidence="4" id="KW-0444">Lipid biosynthesis</keyword>